<name>A0A8X7PU04_BRACI</name>
<feature type="compositionally biased region" description="Polar residues" evidence="1">
    <location>
        <begin position="108"/>
        <end position="119"/>
    </location>
</feature>
<accession>A0A8X7PU04</accession>
<dbReference type="EMBL" id="JAAMPC010000015">
    <property type="protein sequence ID" value="KAG2257215.1"/>
    <property type="molecule type" value="Genomic_DNA"/>
</dbReference>
<gene>
    <name evidence="2" type="ORF">Bca52824_076509</name>
</gene>
<feature type="compositionally biased region" description="Basic and acidic residues" evidence="1">
    <location>
        <begin position="64"/>
        <end position="79"/>
    </location>
</feature>
<proteinExistence type="predicted"/>
<sequence>MERESHFPSSTTATGRDVALSSNRTTDRERSRLSPRRGKNQREISPCSLVEERNRWRGSFAFDDDSHRERRRRFVEQSHRSQKMSPFATEKEGERERKKKKRDGSLRHLSSSQFHWRCS</sequence>
<evidence type="ECO:0000313" key="3">
    <source>
        <dbReference type="Proteomes" id="UP000886595"/>
    </source>
</evidence>
<comment type="caution">
    <text evidence="2">The sequence shown here is derived from an EMBL/GenBank/DDBJ whole genome shotgun (WGS) entry which is preliminary data.</text>
</comment>
<dbReference type="AlphaFoldDB" id="A0A8X7PU04"/>
<feature type="region of interest" description="Disordered" evidence="1">
    <location>
        <begin position="60"/>
        <end position="119"/>
    </location>
</feature>
<protein>
    <submittedName>
        <fullName evidence="2">Uncharacterized protein</fullName>
    </submittedName>
</protein>
<organism evidence="2 3">
    <name type="scientific">Brassica carinata</name>
    <name type="common">Ethiopian mustard</name>
    <name type="synonym">Abyssinian cabbage</name>
    <dbReference type="NCBI Taxonomy" id="52824"/>
    <lineage>
        <taxon>Eukaryota</taxon>
        <taxon>Viridiplantae</taxon>
        <taxon>Streptophyta</taxon>
        <taxon>Embryophyta</taxon>
        <taxon>Tracheophyta</taxon>
        <taxon>Spermatophyta</taxon>
        <taxon>Magnoliopsida</taxon>
        <taxon>eudicotyledons</taxon>
        <taxon>Gunneridae</taxon>
        <taxon>Pentapetalae</taxon>
        <taxon>rosids</taxon>
        <taxon>malvids</taxon>
        <taxon>Brassicales</taxon>
        <taxon>Brassicaceae</taxon>
        <taxon>Brassiceae</taxon>
        <taxon>Brassica</taxon>
    </lineage>
</organism>
<feature type="compositionally biased region" description="Polar residues" evidence="1">
    <location>
        <begin position="7"/>
        <end position="24"/>
    </location>
</feature>
<evidence type="ECO:0000256" key="1">
    <source>
        <dbReference type="SAM" id="MobiDB-lite"/>
    </source>
</evidence>
<dbReference type="Proteomes" id="UP000886595">
    <property type="component" value="Unassembled WGS sequence"/>
</dbReference>
<evidence type="ECO:0000313" key="2">
    <source>
        <dbReference type="EMBL" id="KAG2257215.1"/>
    </source>
</evidence>
<feature type="region of interest" description="Disordered" evidence="1">
    <location>
        <begin position="1"/>
        <end position="48"/>
    </location>
</feature>
<reference evidence="2 3" key="1">
    <citation type="submission" date="2020-02" db="EMBL/GenBank/DDBJ databases">
        <authorList>
            <person name="Ma Q."/>
            <person name="Huang Y."/>
            <person name="Song X."/>
            <person name="Pei D."/>
        </authorList>
    </citation>
    <scope>NUCLEOTIDE SEQUENCE [LARGE SCALE GENOMIC DNA]</scope>
    <source>
        <strain evidence="2">Sxm20200214</strain>
        <tissue evidence="2">Leaf</tissue>
    </source>
</reference>
<keyword evidence="3" id="KW-1185">Reference proteome</keyword>